<organism evidence="1 2">
    <name type="scientific">Taxus chinensis</name>
    <name type="common">Chinese yew</name>
    <name type="synonym">Taxus wallichiana var. chinensis</name>
    <dbReference type="NCBI Taxonomy" id="29808"/>
    <lineage>
        <taxon>Eukaryota</taxon>
        <taxon>Viridiplantae</taxon>
        <taxon>Streptophyta</taxon>
        <taxon>Embryophyta</taxon>
        <taxon>Tracheophyta</taxon>
        <taxon>Spermatophyta</taxon>
        <taxon>Pinopsida</taxon>
        <taxon>Pinidae</taxon>
        <taxon>Conifers II</taxon>
        <taxon>Cupressales</taxon>
        <taxon>Taxaceae</taxon>
        <taxon>Taxus</taxon>
    </lineage>
</organism>
<protein>
    <submittedName>
        <fullName evidence="1">Uncharacterized protein</fullName>
    </submittedName>
</protein>
<dbReference type="EMBL" id="JAHRHJ020000003">
    <property type="protein sequence ID" value="KAH9323745.1"/>
    <property type="molecule type" value="Genomic_DNA"/>
</dbReference>
<name>A0AA38GMV6_TAXCH</name>
<sequence>EVMFGVVTEGMVDVMGATGVRDMTVIAGIGPNYETTGGKVEVGSTELDGAEVEVGVRVGGIDTGMPYIN</sequence>
<gene>
    <name evidence="1" type="ORF">KI387_018384</name>
</gene>
<comment type="caution">
    <text evidence="1">The sequence shown here is derived from an EMBL/GenBank/DDBJ whole genome shotgun (WGS) entry which is preliminary data.</text>
</comment>
<keyword evidence="2" id="KW-1185">Reference proteome</keyword>
<evidence type="ECO:0000313" key="2">
    <source>
        <dbReference type="Proteomes" id="UP000824469"/>
    </source>
</evidence>
<accession>A0AA38GMV6</accession>
<evidence type="ECO:0000313" key="1">
    <source>
        <dbReference type="EMBL" id="KAH9323745.1"/>
    </source>
</evidence>
<dbReference type="Proteomes" id="UP000824469">
    <property type="component" value="Unassembled WGS sequence"/>
</dbReference>
<feature type="non-terminal residue" evidence="1">
    <location>
        <position position="1"/>
    </location>
</feature>
<reference evidence="1 2" key="1">
    <citation type="journal article" date="2021" name="Nat. Plants">
        <title>The Taxus genome provides insights into paclitaxel biosynthesis.</title>
        <authorList>
            <person name="Xiong X."/>
            <person name="Gou J."/>
            <person name="Liao Q."/>
            <person name="Li Y."/>
            <person name="Zhou Q."/>
            <person name="Bi G."/>
            <person name="Li C."/>
            <person name="Du R."/>
            <person name="Wang X."/>
            <person name="Sun T."/>
            <person name="Guo L."/>
            <person name="Liang H."/>
            <person name="Lu P."/>
            <person name="Wu Y."/>
            <person name="Zhang Z."/>
            <person name="Ro D.K."/>
            <person name="Shang Y."/>
            <person name="Huang S."/>
            <person name="Yan J."/>
        </authorList>
    </citation>
    <scope>NUCLEOTIDE SEQUENCE [LARGE SCALE GENOMIC DNA]</scope>
    <source>
        <strain evidence="1">Ta-2019</strain>
    </source>
</reference>
<proteinExistence type="predicted"/>
<dbReference type="AlphaFoldDB" id="A0AA38GMV6"/>